<dbReference type="SMART" id="SM00320">
    <property type="entry name" value="WD40"/>
    <property type="match status" value="16"/>
</dbReference>
<dbReference type="InterPro" id="IPR016024">
    <property type="entry name" value="ARM-type_fold"/>
</dbReference>
<protein>
    <recommendedName>
        <fullName evidence="4">Arm-like repeat domain-containing protein</fullName>
    </recommendedName>
</protein>
<evidence type="ECO:0000256" key="3">
    <source>
        <dbReference type="PROSITE-ProRule" id="PRU00221"/>
    </source>
</evidence>
<dbReference type="InterPro" id="IPR015943">
    <property type="entry name" value="WD40/YVTN_repeat-like_dom_sf"/>
</dbReference>
<name>A0A9P6N1X7_9FUNG</name>
<evidence type="ECO:0000256" key="2">
    <source>
        <dbReference type="ARBA" id="ARBA00022737"/>
    </source>
</evidence>
<feature type="repeat" description="WD" evidence="3">
    <location>
        <begin position="1750"/>
        <end position="1791"/>
    </location>
</feature>
<reference evidence="5" key="1">
    <citation type="journal article" date="2020" name="Fungal Divers.">
        <title>Resolving the Mortierellaceae phylogeny through synthesis of multi-gene phylogenetics and phylogenomics.</title>
        <authorList>
            <person name="Vandepol N."/>
            <person name="Liber J."/>
            <person name="Desiro A."/>
            <person name="Na H."/>
            <person name="Kennedy M."/>
            <person name="Barry K."/>
            <person name="Grigoriev I.V."/>
            <person name="Miller A.N."/>
            <person name="O'Donnell K."/>
            <person name="Stajich J.E."/>
            <person name="Bonito G."/>
        </authorList>
    </citation>
    <scope>NUCLEOTIDE SEQUENCE</scope>
    <source>
        <strain evidence="5">NRRL 2769</strain>
    </source>
</reference>
<keyword evidence="1 3" id="KW-0853">WD repeat</keyword>
<dbReference type="InterPro" id="IPR019775">
    <property type="entry name" value="WD40_repeat_CS"/>
</dbReference>
<feature type="repeat" description="WD" evidence="3">
    <location>
        <begin position="1248"/>
        <end position="1289"/>
    </location>
</feature>
<organism evidence="5 6">
    <name type="scientific">Entomortierella chlamydospora</name>
    <dbReference type="NCBI Taxonomy" id="101097"/>
    <lineage>
        <taxon>Eukaryota</taxon>
        <taxon>Fungi</taxon>
        <taxon>Fungi incertae sedis</taxon>
        <taxon>Mucoromycota</taxon>
        <taxon>Mortierellomycotina</taxon>
        <taxon>Mortierellomycetes</taxon>
        <taxon>Mortierellales</taxon>
        <taxon>Mortierellaceae</taxon>
        <taxon>Entomortierella</taxon>
    </lineage>
</organism>
<dbReference type="SUPFAM" id="SSF48371">
    <property type="entry name" value="ARM repeat"/>
    <property type="match status" value="1"/>
</dbReference>
<feature type="domain" description="Arm-like repeat" evidence="4">
    <location>
        <begin position="190"/>
        <end position="565"/>
    </location>
</feature>
<feature type="repeat" description="WD" evidence="3">
    <location>
        <begin position="1708"/>
        <end position="1749"/>
    </location>
</feature>
<feature type="repeat" description="WD" evidence="3">
    <location>
        <begin position="1541"/>
        <end position="1582"/>
    </location>
</feature>
<dbReference type="InterPro" id="IPR001680">
    <property type="entry name" value="WD40_rpt"/>
</dbReference>
<accession>A0A9P6N1X7</accession>
<feature type="repeat" description="WD" evidence="3">
    <location>
        <begin position="1666"/>
        <end position="1707"/>
    </location>
</feature>
<keyword evidence="2" id="KW-0677">Repeat</keyword>
<dbReference type="Pfam" id="PF00400">
    <property type="entry name" value="WD40"/>
    <property type="match status" value="10"/>
</dbReference>
<feature type="repeat" description="WD" evidence="3">
    <location>
        <begin position="1499"/>
        <end position="1540"/>
    </location>
</feature>
<dbReference type="InterPro" id="IPR056251">
    <property type="entry name" value="Arm_rpt_dom"/>
</dbReference>
<dbReference type="PROSITE" id="PS00678">
    <property type="entry name" value="WD_REPEATS_1"/>
    <property type="match status" value="11"/>
</dbReference>
<feature type="repeat" description="WD" evidence="3">
    <location>
        <begin position="1583"/>
        <end position="1624"/>
    </location>
</feature>
<dbReference type="PANTHER" id="PTHR19848">
    <property type="entry name" value="WD40 REPEAT PROTEIN"/>
    <property type="match status" value="1"/>
</dbReference>
<dbReference type="Gene3D" id="2.160.20.80">
    <property type="entry name" value="E3 ubiquitin-protein ligase SopA"/>
    <property type="match status" value="1"/>
</dbReference>
<evidence type="ECO:0000256" key="1">
    <source>
        <dbReference type="ARBA" id="ARBA00022574"/>
    </source>
</evidence>
<sequence>MIRNPFSPPSSRISIEDVLGLANKNIVKAHKEKDLAKAFQLSTKAESFMKDAEKIFINLNNDLAKTYQEHGKLLDELGHHDKAQEIQSRAKEWRQIHDLIQRFISSGQLTHQDHTLHTSQTGPIFATAIDVVHIQPEIFHQNVAPPTVKFVLPGVSERIASTPQLAYCLSLLRPSLISGEGLCGSESDWLQTRVNDADELKRLQSMATDLIRAFVRDELKKPNVVAEVVSLAAVLQQDDFRKLLQAFVDGIDQSVLLEVHLLDGLAQLIRNSVQGYLDPDDLIKILELLNTRLKNTHRQSVQHTYRLAQTISQVLDSMVDSQVKGLSREQLHEPLSDYLKGLQQSSDPYLAYQAAYAFQTLQHIPDDETILQSMIRRTGKVVRGISGMVSAVKALDLVGFVEGLQNIQKSLADAGSAMALAREAYTNAKTLAQSGQGLSECLKESLNFACKSVWYPALRGLDALLREGRFTEFEKLVRGAPCRHDPTFQWGMCQRLGEIAANPLWDANVRKSAVTFLGELYKDDITWNQHANTKHWILRILGHLVESPKGISTSNAKALLQELQLNSGRDSQSLLQGSGQPHTVPYPLVVTQLPEESLLLAIVQNKPDVETSLGQLKRERLKDRDGDVYISPRAKASPKATEDFDLRSKIQEFFDGDRKVFLILGDSGAGKSTFNRALEIDLWDKYNKTVGQIPLFIHLPTIERPERDLVGERLRRANFTESQISELKVHHEFILICDGYDEIQETRNLYVSNQLNQPGEWRAQMVISCRTEYNGTDYKGCFQPIDRNTGGGSELFEEAIITPFNKNQIHDYVDQYVSLRKPLWGSENYLQALREVPNLQDLVRNPFLLRLALEVLPQLFSTSSTFSESHITRVQLYDEFVAQWIERSKTRLREMDLSSRDKDAFKGLSDYGFNQLGITYLKELVTAIYDNQSGNPVVNYLEYRDRSTWKEALFNNEDGRNLLREAIPLTRNGHQYRFIHKSVLEYGMALAVCDPSEYDENTELTSTESRRASTSSILSFESFDSLDATAKVIGQSSLKESPLGKRLLVHELSVLQFLTERVHQQPKFKEQLYSVIEQSKTDKKARVAAANAITILIRAGVQFNGTDLRGIKVPGADLSNGVFDSAQLEGADLRSANLQNIWLRQANLSGAQMAGVQFGELPFLEDEEGRAKCCDYSPDGATFAIGFSDGKIILYETSSWDIIHVLSGHSDTVTGLAYSASCNRIVSSSEDKTVRLWNVESGECIYVLKGHTEIVATVAFSPDEGQIASGSEDKTVRLWDIATGECTHTLKEHKDWVNAVMYSPNGVQLASVSDEDVLRLWNVGTGELIHTLKGHEDFINGVTFSPDGTHIASGSGDSTVRIWNVDTGDCIRVLSGHQYDVRGIAYSPKGDRIASTSDDATIRLWNVDTGECIHVFQDHTARVNSVVFLPKGDRIASASEDKSVRLWDVSSGDCLQALQGHGSKVYKVLCSPKGDRIASRDTVVVRLWDINTNESTHTSMGHRDVVRSIAHSPQENRVASASDDLTVRLWNAHTGEFVKTLQGHTEWVQNVTYSPNGHRIATGSYDTTIRLWDASSGDHINTLQGHTEYINSVVYSPDGDLIASGSDDKTVRLWNAATGECVRTLRGHKEEVLHAAYSPKGDTVASTSADKTLRIWNVTTGDCLYAFNHSEDVVIVVYSPTGDQVASGSFDETVQLWDVNTGDWIHTLQGHSDYITCLMYSPKGGQIASGSRDNTIRLWNVASGRCVRTLEGHHDQVISLAYSPSGEWIASGSHDNTLRLWKADTGECVTTVSGFNGAISCMSWENTTSEGLYLVTGSWDKSIRRWRFVEDGNGGYKAILSWSSSHEVLTVSGTNFSNVQGLTRLNSQLLTQRAGLQK</sequence>
<feature type="repeat" description="WD" evidence="3">
    <location>
        <begin position="1332"/>
        <end position="1373"/>
    </location>
</feature>
<dbReference type="Pfam" id="PF25173">
    <property type="entry name" value="Beta-prop_WDR3_1st"/>
    <property type="match status" value="1"/>
</dbReference>
<dbReference type="PROSITE" id="PS00675">
    <property type="entry name" value="SIGMA54_INTERACT_1"/>
    <property type="match status" value="1"/>
</dbReference>
<evidence type="ECO:0000313" key="6">
    <source>
        <dbReference type="Proteomes" id="UP000703661"/>
    </source>
</evidence>
<feature type="repeat" description="WD" evidence="3">
    <location>
        <begin position="1206"/>
        <end position="1247"/>
    </location>
</feature>
<dbReference type="Proteomes" id="UP000703661">
    <property type="component" value="Unassembled WGS sequence"/>
</dbReference>
<dbReference type="Pfam" id="PF00805">
    <property type="entry name" value="Pentapeptide"/>
    <property type="match status" value="1"/>
</dbReference>
<dbReference type="SUPFAM" id="SSF50978">
    <property type="entry name" value="WD40 repeat-like"/>
    <property type="match status" value="2"/>
</dbReference>
<dbReference type="InterPro" id="IPR027417">
    <property type="entry name" value="P-loop_NTPase"/>
</dbReference>
<proteinExistence type="predicted"/>
<gene>
    <name evidence="5" type="ORF">BGZ80_003535</name>
</gene>
<dbReference type="SUPFAM" id="SSF141571">
    <property type="entry name" value="Pentapeptide repeat-like"/>
    <property type="match status" value="1"/>
</dbReference>
<dbReference type="PROSITE" id="PS50294">
    <property type="entry name" value="WD_REPEATS_REGION"/>
    <property type="match status" value="13"/>
</dbReference>
<dbReference type="Pfam" id="PF23948">
    <property type="entry name" value="ARM_5"/>
    <property type="match status" value="1"/>
</dbReference>
<dbReference type="PANTHER" id="PTHR19848:SF8">
    <property type="entry name" value="F-BOX AND WD REPEAT DOMAIN CONTAINING 7"/>
    <property type="match status" value="1"/>
</dbReference>
<dbReference type="Gene3D" id="2.130.10.10">
    <property type="entry name" value="YVTN repeat-like/Quinoprotein amine dehydrogenase"/>
    <property type="match status" value="7"/>
</dbReference>
<dbReference type="EMBL" id="JAAAID010000194">
    <property type="protein sequence ID" value="KAG0020826.1"/>
    <property type="molecule type" value="Genomic_DNA"/>
</dbReference>
<feature type="repeat" description="WD" evidence="3">
    <location>
        <begin position="1290"/>
        <end position="1331"/>
    </location>
</feature>
<comment type="caution">
    <text evidence="5">The sequence shown here is derived from an EMBL/GenBank/DDBJ whole genome shotgun (WGS) entry which is preliminary data.</text>
</comment>
<feature type="repeat" description="WD" evidence="3">
    <location>
        <begin position="1416"/>
        <end position="1457"/>
    </location>
</feature>
<dbReference type="InterPro" id="IPR025662">
    <property type="entry name" value="Sigma_54_int_dom_ATP-bd_1"/>
</dbReference>
<dbReference type="Gene3D" id="3.40.50.300">
    <property type="entry name" value="P-loop containing nucleotide triphosphate hydrolases"/>
    <property type="match status" value="1"/>
</dbReference>
<feature type="repeat" description="WD" evidence="3">
    <location>
        <begin position="1374"/>
        <end position="1415"/>
    </location>
</feature>
<dbReference type="InterPro" id="IPR020472">
    <property type="entry name" value="WD40_PAC1"/>
</dbReference>
<keyword evidence="6" id="KW-1185">Reference proteome</keyword>
<dbReference type="PROSITE" id="PS50082">
    <property type="entry name" value="WD_REPEATS_2"/>
    <property type="match status" value="13"/>
</dbReference>
<evidence type="ECO:0000259" key="4">
    <source>
        <dbReference type="Pfam" id="PF23948"/>
    </source>
</evidence>
<dbReference type="InterPro" id="IPR036322">
    <property type="entry name" value="WD40_repeat_dom_sf"/>
</dbReference>
<evidence type="ECO:0000313" key="5">
    <source>
        <dbReference type="EMBL" id="KAG0020826.1"/>
    </source>
</evidence>
<dbReference type="InterPro" id="IPR001646">
    <property type="entry name" value="5peptide_repeat"/>
</dbReference>
<dbReference type="CDD" id="cd00200">
    <property type="entry name" value="WD40"/>
    <property type="match status" value="2"/>
</dbReference>
<feature type="repeat" description="WD" evidence="3">
    <location>
        <begin position="1625"/>
        <end position="1666"/>
    </location>
</feature>
<dbReference type="PRINTS" id="PR00320">
    <property type="entry name" value="GPROTEINBRPT"/>
</dbReference>